<dbReference type="GO" id="GO:0004713">
    <property type="term" value="F:protein tyrosine kinase activity"/>
    <property type="evidence" value="ECO:0007669"/>
    <property type="project" value="TreeGrafter"/>
</dbReference>
<dbReference type="eggNOG" id="COG3765">
    <property type="taxonomic scope" value="Bacteria"/>
</dbReference>
<evidence type="ECO:0000256" key="1">
    <source>
        <dbReference type="ARBA" id="ARBA00004651"/>
    </source>
</evidence>
<evidence type="ECO:0000256" key="5">
    <source>
        <dbReference type="ARBA" id="ARBA00023136"/>
    </source>
</evidence>
<feature type="transmembrane region" description="Helical" evidence="7">
    <location>
        <begin position="51"/>
        <end position="68"/>
    </location>
</feature>
<dbReference type="HOGENOM" id="CLU_879279_0_0_6"/>
<reference evidence="9 10" key="1">
    <citation type="submission" date="2013-12" db="EMBL/GenBank/DDBJ databases">
        <authorList>
            <consortium name="DOE Joint Genome Institute"/>
            <person name="Bryant D.A."/>
            <person name="Huntemann M."/>
            <person name="Han J."/>
            <person name="Chen A."/>
            <person name="Kyrpides N."/>
            <person name="Mavromatis K."/>
            <person name="Markowitz V."/>
            <person name="Palaniappan K."/>
            <person name="Ivanova N."/>
            <person name="Schaumberg A."/>
            <person name="Pati A."/>
            <person name="Liolios K."/>
            <person name="Nordberg H.P."/>
            <person name="Cantor M.N."/>
            <person name="Hua S.X."/>
            <person name="Woyke T."/>
        </authorList>
    </citation>
    <scope>NUCLEOTIDE SEQUENCE [LARGE SCALE GENOMIC DNA]</scope>
    <source>
        <strain evidence="9 10">984</strain>
    </source>
</reference>
<evidence type="ECO:0000313" key="9">
    <source>
        <dbReference type="EMBL" id="AHF04180.1"/>
    </source>
</evidence>
<dbReference type="KEGG" id="mpur:MARPU_10195"/>
<evidence type="ECO:0000256" key="2">
    <source>
        <dbReference type="ARBA" id="ARBA00022475"/>
    </source>
</evidence>
<dbReference type="Pfam" id="PF02706">
    <property type="entry name" value="Wzz"/>
    <property type="match status" value="1"/>
</dbReference>
<keyword evidence="2" id="KW-1003">Cell membrane</keyword>
<gene>
    <name evidence="9" type="ORF">MARPU_10195</name>
</gene>
<dbReference type="GO" id="GO:0005886">
    <property type="term" value="C:plasma membrane"/>
    <property type="evidence" value="ECO:0007669"/>
    <property type="project" value="UniProtKB-SubCell"/>
</dbReference>
<evidence type="ECO:0000259" key="8">
    <source>
        <dbReference type="Pfam" id="PF02706"/>
    </source>
</evidence>
<dbReference type="PANTHER" id="PTHR32309">
    <property type="entry name" value="TYROSINE-PROTEIN KINASE"/>
    <property type="match status" value="1"/>
</dbReference>
<sequence>MAASNAHKKPDIQPAPKPDIQPAPAPQPLPFGLEDEIDLIEYLVTVFRNKHWIMLFALLCAIAAYGMAKTMPDRYEASVQLALRQPDDPGGISPDNRRAPEALTLMEHSFVLRTANENYRHIVMAKMRSRSFGIDFIQRHDLLPHLFAEHWDREQQQWIEGFTPDIDLAFKIFSEQVRSLVHNPENDLLRLYIRWQDPRIAAEWANDYVQAFNDYMREQTITESRRKRAFLLEQLKDTRVVEVEKSLYRMIEAETALEVLARARDNYVLQVLDAAVPPEHKFSPSVKRLTLLGLFGGFGLGIAVAIGSVLVRKIRKAMAAYRAKSTNG</sequence>
<dbReference type="PANTHER" id="PTHR32309:SF13">
    <property type="entry name" value="FERRIC ENTEROBACTIN TRANSPORT PROTEIN FEPE"/>
    <property type="match status" value="1"/>
</dbReference>
<keyword evidence="3 7" id="KW-0812">Transmembrane</keyword>
<dbReference type="OrthoDB" id="9775724at2"/>
<dbReference type="STRING" id="765910.MARPU_10195"/>
<proteinExistence type="predicted"/>
<evidence type="ECO:0000313" key="10">
    <source>
        <dbReference type="Proteomes" id="UP000005275"/>
    </source>
</evidence>
<evidence type="ECO:0000256" key="6">
    <source>
        <dbReference type="SAM" id="MobiDB-lite"/>
    </source>
</evidence>
<feature type="region of interest" description="Disordered" evidence="6">
    <location>
        <begin position="1"/>
        <end position="28"/>
    </location>
</feature>
<feature type="transmembrane region" description="Helical" evidence="7">
    <location>
        <begin position="289"/>
        <end position="311"/>
    </location>
</feature>
<dbReference type="RefSeq" id="WP_005224263.1">
    <property type="nucleotide sequence ID" value="NZ_CP007031.1"/>
</dbReference>
<evidence type="ECO:0000256" key="4">
    <source>
        <dbReference type="ARBA" id="ARBA00022989"/>
    </source>
</evidence>
<protein>
    <submittedName>
        <fullName evidence="9">Chain-length determining protein</fullName>
    </submittedName>
</protein>
<keyword evidence="5 7" id="KW-0472">Membrane</keyword>
<evidence type="ECO:0000256" key="7">
    <source>
        <dbReference type="SAM" id="Phobius"/>
    </source>
</evidence>
<dbReference type="InterPro" id="IPR003856">
    <property type="entry name" value="LPS_length_determ_N"/>
</dbReference>
<comment type="subcellular location">
    <subcellularLocation>
        <location evidence="1">Cell membrane</location>
        <topology evidence="1">Multi-pass membrane protein</topology>
    </subcellularLocation>
</comment>
<keyword evidence="10" id="KW-1185">Reference proteome</keyword>
<name>W0E013_MARPU</name>
<organism evidence="9 10">
    <name type="scientific">Marichromatium purpuratum 984</name>
    <dbReference type="NCBI Taxonomy" id="765910"/>
    <lineage>
        <taxon>Bacteria</taxon>
        <taxon>Pseudomonadati</taxon>
        <taxon>Pseudomonadota</taxon>
        <taxon>Gammaproteobacteria</taxon>
        <taxon>Chromatiales</taxon>
        <taxon>Chromatiaceae</taxon>
        <taxon>Marichromatium</taxon>
    </lineage>
</organism>
<dbReference type="AlphaFoldDB" id="W0E013"/>
<dbReference type="Proteomes" id="UP000005275">
    <property type="component" value="Chromosome"/>
</dbReference>
<feature type="compositionally biased region" description="Pro residues" evidence="6">
    <location>
        <begin position="13"/>
        <end position="28"/>
    </location>
</feature>
<dbReference type="InterPro" id="IPR050445">
    <property type="entry name" value="Bact_polysacc_biosynth/exp"/>
</dbReference>
<keyword evidence="4 7" id="KW-1133">Transmembrane helix</keyword>
<feature type="domain" description="Polysaccharide chain length determinant N-terminal" evidence="8">
    <location>
        <begin position="35"/>
        <end position="109"/>
    </location>
</feature>
<dbReference type="EMBL" id="CP007031">
    <property type="protein sequence ID" value="AHF04180.1"/>
    <property type="molecule type" value="Genomic_DNA"/>
</dbReference>
<evidence type="ECO:0000256" key="3">
    <source>
        <dbReference type="ARBA" id="ARBA00022692"/>
    </source>
</evidence>
<accession>W0E013</accession>